<protein>
    <submittedName>
        <fullName evidence="5 6">Spermidine synthase</fullName>
        <ecNumber evidence="6">2.5.1.16</ecNumber>
    </submittedName>
</protein>
<evidence type="ECO:0000256" key="3">
    <source>
        <dbReference type="PROSITE-ProRule" id="PRU00354"/>
    </source>
</evidence>
<reference evidence="6" key="2">
    <citation type="submission" date="2022-03" db="EMBL/GenBank/DDBJ databases">
        <title>Genome Encyclopedia of Bacteria and Archaea VI: Functional Genomics of Type Strains.</title>
        <authorList>
            <person name="Whitman W."/>
        </authorList>
    </citation>
    <scope>NUCLEOTIDE SEQUENCE</scope>
    <source>
        <strain evidence="6">HSC-15S17</strain>
    </source>
</reference>
<dbReference type="Proteomes" id="UP001162889">
    <property type="component" value="Unassembled WGS sequence"/>
</dbReference>
<dbReference type="RefSeq" id="WP_217942949.1">
    <property type="nucleotide sequence ID" value="NZ_JAHTGR010000007.1"/>
</dbReference>
<dbReference type="EMBL" id="JALJZU010000011">
    <property type="protein sequence ID" value="MCP2011312.1"/>
    <property type="molecule type" value="Genomic_DNA"/>
</dbReference>
<keyword evidence="2 3" id="KW-0620">Polyamine biosynthesis</keyword>
<dbReference type="PROSITE" id="PS51006">
    <property type="entry name" value="PABS_2"/>
    <property type="match status" value="1"/>
</dbReference>
<dbReference type="PANTHER" id="PTHR43317">
    <property type="entry name" value="THERMOSPERMINE SYNTHASE ACAULIS5"/>
    <property type="match status" value="1"/>
</dbReference>
<keyword evidence="1 3" id="KW-0808">Transferase</keyword>
<evidence type="ECO:0000259" key="4">
    <source>
        <dbReference type="PROSITE" id="PS51006"/>
    </source>
</evidence>
<dbReference type="NCBIfam" id="NF037959">
    <property type="entry name" value="MFS_SpdSyn"/>
    <property type="match status" value="1"/>
</dbReference>
<dbReference type="EMBL" id="JAHTGR010000007">
    <property type="protein sequence ID" value="MBV6322165.1"/>
    <property type="molecule type" value="Genomic_DNA"/>
</dbReference>
<accession>A0AA41L8F2</accession>
<evidence type="ECO:0000256" key="1">
    <source>
        <dbReference type="ARBA" id="ARBA00022679"/>
    </source>
</evidence>
<dbReference type="GO" id="GO:0006596">
    <property type="term" value="P:polyamine biosynthetic process"/>
    <property type="evidence" value="ECO:0007669"/>
    <property type="project" value="UniProtKB-UniRule"/>
</dbReference>
<feature type="domain" description="PABS" evidence="4">
    <location>
        <begin position="1"/>
        <end position="205"/>
    </location>
</feature>
<keyword evidence="8" id="KW-1185">Reference proteome</keyword>
<comment type="caution">
    <text evidence="5">The sequence shown here is derived from an EMBL/GenBank/DDBJ whole genome shotgun (WGS) entry which is preliminary data.</text>
</comment>
<evidence type="ECO:0000313" key="6">
    <source>
        <dbReference type="EMBL" id="MCP2011312.1"/>
    </source>
</evidence>
<reference evidence="5" key="1">
    <citation type="submission" date="2021-07" db="EMBL/GenBank/DDBJ databases">
        <title>Characterization of violacein-producing bacteria and related species.</title>
        <authorList>
            <person name="Wilson H.S."/>
            <person name="De Leon M.E."/>
        </authorList>
    </citation>
    <scope>NUCLEOTIDE SEQUENCE</scope>
    <source>
        <strain evidence="5">HSC-15S17</strain>
    </source>
</reference>
<gene>
    <name evidence="5" type="ORF">KVP70_14555</name>
    <name evidence="6" type="ORF">L1274_005061</name>
</gene>
<dbReference type="PANTHER" id="PTHR43317:SF1">
    <property type="entry name" value="THERMOSPERMINE SYNTHASE ACAULIS5"/>
    <property type="match status" value="1"/>
</dbReference>
<dbReference type="EC" id="2.5.1.16" evidence="6"/>
<sequence length="234" mass="25974">MPIVYTDGDIRQLMFADGIVQSEMMLSKPDYLLLEYTRAMMAFVLFQPNPRDILMLGLGGGSLAKFCRRCFPASRVTVVELNADVIGLREQFAIPADDPHFRIIHGDAVDHVRTLSAAADVILVDGYTRDGMPSALGSAEFYADCRRALRENGVLAANLHRNDGAYWNTIRHLASAFDQQTCRLKSVAGSNHIYFALNSPTAARRLLQWLISRRDGFGSRLNQLLVRSIVASLG</sequence>
<proteinExistence type="predicted"/>
<dbReference type="InterPro" id="IPR030374">
    <property type="entry name" value="PABS"/>
</dbReference>
<dbReference type="Proteomes" id="UP001155901">
    <property type="component" value="Unassembled WGS sequence"/>
</dbReference>
<name>A0AA41L8F2_9BURK</name>
<evidence type="ECO:0000256" key="2">
    <source>
        <dbReference type="ARBA" id="ARBA00023115"/>
    </source>
</evidence>
<feature type="active site" description="Proton acceptor" evidence="3">
    <location>
        <position position="125"/>
    </location>
</feature>
<evidence type="ECO:0000313" key="8">
    <source>
        <dbReference type="Proteomes" id="UP001162889"/>
    </source>
</evidence>
<dbReference type="Pfam" id="PF01564">
    <property type="entry name" value="Spermine_synth"/>
    <property type="match status" value="1"/>
</dbReference>
<organism evidence="5 7">
    <name type="scientific">Duganella violaceipulchra</name>
    <dbReference type="NCBI Taxonomy" id="2849652"/>
    <lineage>
        <taxon>Bacteria</taxon>
        <taxon>Pseudomonadati</taxon>
        <taxon>Pseudomonadota</taxon>
        <taxon>Betaproteobacteria</taxon>
        <taxon>Burkholderiales</taxon>
        <taxon>Oxalobacteraceae</taxon>
        <taxon>Telluria group</taxon>
        <taxon>Duganella</taxon>
    </lineage>
</organism>
<evidence type="ECO:0000313" key="5">
    <source>
        <dbReference type="EMBL" id="MBV6322165.1"/>
    </source>
</evidence>
<evidence type="ECO:0000313" key="7">
    <source>
        <dbReference type="Proteomes" id="UP001155901"/>
    </source>
</evidence>
<dbReference type="CDD" id="cd02440">
    <property type="entry name" value="AdoMet_MTases"/>
    <property type="match status" value="1"/>
</dbReference>
<dbReference type="GO" id="GO:0004766">
    <property type="term" value="F:spermidine synthase activity"/>
    <property type="evidence" value="ECO:0007669"/>
    <property type="project" value="UniProtKB-EC"/>
</dbReference>
<dbReference type="AlphaFoldDB" id="A0AA41L8F2"/>